<dbReference type="GO" id="GO:0005737">
    <property type="term" value="C:cytoplasm"/>
    <property type="evidence" value="ECO:0007669"/>
    <property type="project" value="UniProtKB-SubCell"/>
</dbReference>
<keyword evidence="7 17" id="KW-0418">Kinase</keyword>
<protein>
    <recommendedName>
        <fullName evidence="2">non-specific serine/threonine protein kinase</fullName>
        <ecNumber evidence="2">2.7.11.1</ecNumber>
    </recommendedName>
</protein>
<feature type="region of interest" description="Disordered" evidence="15">
    <location>
        <begin position="418"/>
        <end position="509"/>
    </location>
</feature>
<keyword evidence="4" id="KW-0723">Serine/threonine-protein kinase</keyword>
<dbReference type="Proteomes" id="UP001314229">
    <property type="component" value="Unassembled WGS sequence"/>
</dbReference>
<accession>A0AAV1NQ16</accession>
<reference evidence="17 18" key="1">
    <citation type="submission" date="2024-01" db="EMBL/GenBank/DDBJ databases">
        <authorList>
            <person name="Alioto T."/>
            <person name="Alioto T."/>
            <person name="Gomez Garrido J."/>
        </authorList>
    </citation>
    <scope>NUCLEOTIDE SEQUENCE [LARGE SCALE GENOMIC DNA]</scope>
</reference>
<dbReference type="InterPro" id="IPR008271">
    <property type="entry name" value="Ser/Thr_kinase_AS"/>
</dbReference>
<comment type="caution">
    <text evidence="17">The sequence shown here is derived from an EMBL/GenBank/DDBJ whole genome shotgun (WGS) entry which is preliminary data.</text>
</comment>
<evidence type="ECO:0000256" key="15">
    <source>
        <dbReference type="SAM" id="MobiDB-lite"/>
    </source>
</evidence>
<feature type="compositionally biased region" description="Polar residues" evidence="15">
    <location>
        <begin position="349"/>
        <end position="366"/>
    </location>
</feature>
<dbReference type="Gene3D" id="1.10.510.10">
    <property type="entry name" value="Transferase(Phosphotransferase) domain 1"/>
    <property type="match status" value="1"/>
</dbReference>
<feature type="compositionally biased region" description="Low complexity" evidence="15">
    <location>
        <begin position="472"/>
        <end position="487"/>
    </location>
</feature>
<gene>
    <name evidence="17" type="ORF">FSCOSCO3_A035546</name>
</gene>
<evidence type="ECO:0000256" key="6">
    <source>
        <dbReference type="ARBA" id="ARBA00022741"/>
    </source>
</evidence>
<evidence type="ECO:0000256" key="10">
    <source>
        <dbReference type="ARBA" id="ARBA00047899"/>
    </source>
</evidence>
<evidence type="ECO:0000256" key="5">
    <source>
        <dbReference type="ARBA" id="ARBA00022679"/>
    </source>
</evidence>
<dbReference type="InterPro" id="IPR050235">
    <property type="entry name" value="CK1_Ser-Thr_kinase"/>
</dbReference>
<dbReference type="Pfam" id="PF00069">
    <property type="entry name" value="Pkinase"/>
    <property type="match status" value="1"/>
</dbReference>
<dbReference type="PROSITE" id="PS00107">
    <property type="entry name" value="PROTEIN_KINASE_ATP"/>
    <property type="match status" value="1"/>
</dbReference>
<feature type="region of interest" description="Disordered" evidence="15">
    <location>
        <begin position="299"/>
        <end position="405"/>
    </location>
</feature>
<evidence type="ECO:0000313" key="17">
    <source>
        <dbReference type="EMBL" id="CAK6961702.1"/>
    </source>
</evidence>
<dbReference type="InterPro" id="IPR000719">
    <property type="entry name" value="Prot_kinase_dom"/>
</dbReference>
<evidence type="ECO:0000256" key="4">
    <source>
        <dbReference type="ARBA" id="ARBA00022527"/>
    </source>
</evidence>
<evidence type="ECO:0000256" key="7">
    <source>
        <dbReference type="ARBA" id="ARBA00022777"/>
    </source>
</evidence>
<keyword evidence="18" id="KW-1185">Reference proteome</keyword>
<evidence type="ECO:0000259" key="16">
    <source>
        <dbReference type="PROSITE" id="PS50011"/>
    </source>
</evidence>
<dbReference type="EMBL" id="CAWUFR010000052">
    <property type="protein sequence ID" value="CAK6961702.1"/>
    <property type="molecule type" value="Genomic_DNA"/>
</dbReference>
<comment type="subunit">
    <text evidence="13">Monomer. Interacts with per1 and per2. Component of the circadian core oscillator.</text>
</comment>
<organism evidence="17 18">
    <name type="scientific">Scomber scombrus</name>
    <name type="common">Atlantic mackerel</name>
    <name type="synonym">Scomber vernalis</name>
    <dbReference type="NCBI Taxonomy" id="13677"/>
    <lineage>
        <taxon>Eukaryota</taxon>
        <taxon>Metazoa</taxon>
        <taxon>Chordata</taxon>
        <taxon>Craniata</taxon>
        <taxon>Vertebrata</taxon>
        <taxon>Euteleostomi</taxon>
        <taxon>Actinopterygii</taxon>
        <taxon>Neopterygii</taxon>
        <taxon>Teleostei</taxon>
        <taxon>Neoteleostei</taxon>
        <taxon>Acanthomorphata</taxon>
        <taxon>Pelagiaria</taxon>
        <taxon>Scombriformes</taxon>
        <taxon>Scombridae</taxon>
        <taxon>Scomber</taxon>
    </lineage>
</organism>
<name>A0AAV1NQ16_SCOSC</name>
<feature type="binding site" evidence="14">
    <location>
        <position position="38"/>
    </location>
    <ligand>
        <name>ATP</name>
        <dbReference type="ChEBI" id="CHEBI:30616"/>
    </ligand>
</feature>
<evidence type="ECO:0000313" key="18">
    <source>
        <dbReference type="Proteomes" id="UP001314229"/>
    </source>
</evidence>
<keyword evidence="5" id="KW-0808">Transferase</keyword>
<comment type="function">
    <text evidence="12">Casein kinases are operationally defined by their preferential utilization of acidic proteins such as caseins as substrates. Central component of the circadian clock. May act as a negative regulator of circadian rhythmicity by phosphorylating per1 and per2, which may lead to their degradation. Participates in wnt signaling.</text>
</comment>
<comment type="catalytic activity">
    <reaction evidence="11">
        <text>L-seryl-[protein] + ATP = O-phospho-L-seryl-[protein] + ADP + H(+)</text>
        <dbReference type="Rhea" id="RHEA:17989"/>
        <dbReference type="Rhea" id="RHEA-COMP:9863"/>
        <dbReference type="Rhea" id="RHEA-COMP:11604"/>
        <dbReference type="ChEBI" id="CHEBI:15378"/>
        <dbReference type="ChEBI" id="CHEBI:29999"/>
        <dbReference type="ChEBI" id="CHEBI:30616"/>
        <dbReference type="ChEBI" id="CHEBI:83421"/>
        <dbReference type="ChEBI" id="CHEBI:456216"/>
        <dbReference type="EC" id="2.7.11.1"/>
    </reaction>
</comment>
<dbReference type="AlphaFoldDB" id="A0AAV1NQ16"/>
<comment type="similarity">
    <text evidence="9">Belongs to the protein kinase superfamily.</text>
</comment>
<dbReference type="SMART" id="SM00220">
    <property type="entry name" value="S_TKc"/>
    <property type="match status" value="1"/>
</dbReference>
<dbReference type="EC" id="2.7.11.1" evidence="2"/>
<dbReference type="GO" id="GO:0004674">
    <property type="term" value="F:protein serine/threonine kinase activity"/>
    <property type="evidence" value="ECO:0007669"/>
    <property type="project" value="UniProtKB-KW"/>
</dbReference>
<evidence type="ECO:0000256" key="9">
    <source>
        <dbReference type="ARBA" id="ARBA00038349"/>
    </source>
</evidence>
<evidence type="ECO:0000256" key="2">
    <source>
        <dbReference type="ARBA" id="ARBA00012513"/>
    </source>
</evidence>
<keyword evidence="8 14" id="KW-0067">ATP-binding</keyword>
<feature type="compositionally biased region" description="Basic and acidic residues" evidence="15">
    <location>
        <begin position="491"/>
        <end position="509"/>
    </location>
</feature>
<dbReference type="FunFam" id="3.30.200.20:FF:000538">
    <property type="entry name" value="Putative Casein kinase I"/>
    <property type="match status" value="1"/>
</dbReference>
<dbReference type="InterPro" id="IPR011009">
    <property type="entry name" value="Kinase-like_dom_sf"/>
</dbReference>
<dbReference type="CDD" id="cd14125">
    <property type="entry name" value="STKc_CK1_delta_epsilon"/>
    <property type="match status" value="1"/>
</dbReference>
<dbReference type="PROSITE" id="PS00108">
    <property type="entry name" value="PROTEIN_KINASE_ST"/>
    <property type="match status" value="1"/>
</dbReference>
<comment type="subcellular location">
    <subcellularLocation>
        <location evidence="1">Cytoplasm</location>
    </subcellularLocation>
</comment>
<dbReference type="GO" id="GO:0005524">
    <property type="term" value="F:ATP binding"/>
    <property type="evidence" value="ECO:0007669"/>
    <property type="project" value="UniProtKB-UniRule"/>
</dbReference>
<dbReference type="PANTHER" id="PTHR11909">
    <property type="entry name" value="CASEIN KINASE-RELATED"/>
    <property type="match status" value="1"/>
</dbReference>
<evidence type="ECO:0000256" key="8">
    <source>
        <dbReference type="ARBA" id="ARBA00022840"/>
    </source>
</evidence>
<dbReference type="SUPFAM" id="SSF56112">
    <property type="entry name" value="Protein kinase-like (PK-like)"/>
    <property type="match status" value="1"/>
</dbReference>
<proteinExistence type="inferred from homology"/>
<evidence type="ECO:0000256" key="14">
    <source>
        <dbReference type="PROSITE-ProRule" id="PRU10141"/>
    </source>
</evidence>
<dbReference type="PROSITE" id="PS50011">
    <property type="entry name" value="PROTEIN_KINASE_DOM"/>
    <property type="match status" value="1"/>
</dbReference>
<evidence type="ECO:0000256" key="11">
    <source>
        <dbReference type="ARBA" id="ARBA00048679"/>
    </source>
</evidence>
<dbReference type="InterPro" id="IPR017441">
    <property type="entry name" value="Protein_kinase_ATP_BS"/>
</dbReference>
<comment type="catalytic activity">
    <reaction evidence="10">
        <text>L-threonyl-[protein] + ATP = O-phospho-L-threonyl-[protein] + ADP + H(+)</text>
        <dbReference type="Rhea" id="RHEA:46608"/>
        <dbReference type="Rhea" id="RHEA-COMP:11060"/>
        <dbReference type="Rhea" id="RHEA-COMP:11605"/>
        <dbReference type="ChEBI" id="CHEBI:15378"/>
        <dbReference type="ChEBI" id="CHEBI:30013"/>
        <dbReference type="ChEBI" id="CHEBI:30616"/>
        <dbReference type="ChEBI" id="CHEBI:61977"/>
        <dbReference type="ChEBI" id="CHEBI:456216"/>
        <dbReference type="EC" id="2.7.11.1"/>
    </reaction>
</comment>
<evidence type="ECO:0000256" key="13">
    <source>
        <dbReference type="ARBA" id="ARBA00062003"/>
    </source>
</evidence>
<evidence type="ECO:0000256" key="12">
    <source>
        <dbReference type="ARBA" id="ARBA00058006"/>
    </source>
</evidence>
<evidence type="ECO:0000256" key="3">
    <source>
        <dbReference type="ARBA" id="ARBA00022490"/>
    </source>
</evidence>
<feature type="compositionally biased region" description="Basic and acidic residues" evidence="15">
    <location>
        <begin position="370"/>
        <end position="380"/>
    </location>
</feature>
<feature type="domain" description="Protein kinase" evidence="16">
    <location>
        <begin position="9"/>
        <end position="277"/>
    </location>
</feature>
<keyword evidence="3" id="KW-0963">Cytoplasm</keyword>
<sequence>MELRVGNKYRLGRKIGSGSFGDIYLGSNIATGEEVAIKLECVKTKHPQLHIESKFYKMMQGGVGIPSIKWCGAEGDYNVMVMELLGPSLEDLFNFCSRKFSLKTVLLLADQMISRVEYIHLKNFIHRDVKPDNFLMGLGKKGNLVYIIDFGLAKKYRDARTHQHIPYRENKNLTGTARYASINTHLGIEQSRRDDLESLGYVLMYFNLGSLPWQGLKAATKRQKYERISEKKMSTPIEVLCKGYPSVFSTYLNLCRSLRFDDKPDYSYLRQLFRNLFHRQGFSYDYVFDWSMLKFGASRTAEDGERERREGKDGEERAGGGQRGAGGRALPSGPNPSAANRVRNEADATPSNPVTRVVQQSGNRSPQAGRAERAERERKVAMRLHRGAPANVSSSDLAARHDQARINASQVSVPFEHLAKTSSSSAHSNVLPVRYRQRKTRSSEEEEEKDGIKESNLRKQRSNSGKRRTDILSPESLRPSRVSVSVLTGASDHDDGEKQQSPEGEAGMR</sequence>
<dbReference type="FunFam" id="1.10.510.10:FF:000194">
    <property type="entry name" value="Casein kinase I isoform delta"/>
    <property type="match status" value="1"/>
</dbReference>
<evidence type="ECO:0000256" key="1">
    <source>
        <dbReference type="ARBA" id="ARBA00004496"/>
    </source>
</evidence>
<feature type="compositionally biased region" description="Basic and acidic residues" evidence="15">
    <location>
        <begin position="300"/>
        <end position="318"/>
    </location>
</feature>
<keyword evidence="6 14" id="KW-0547">Nucleotide-binding</keyword>